<keyword evidence="7" id="KW-0472">Membrane</keyword>
<comment type="subcellular location">
    <subcellularLocation>
        <location evidence="1">Cytoplasm</location>
    </subcellularLocation>
</comment>
<keyword evidence="7" id="KW-1133">Transmembrane helix</keyword>
<dbReference type="PANTHER" id="PTHR46630">
    <property type="entry name" value="TETRATRICOPEPTIDE REPEAT PROTEIN 29"/>
    <property type="match status" value="1"/>
</dbReference>
<dbReference type="PROSITE" id="PS50005">
    <property type="entry name" value="TPR"/>
    <property type="match status" value="3"/>
</dbReference>
<keyword evidence="4 6" id="KW-0802">TPR repeat</keyword>
<dbReference type="SMART" id="SM00028">
    <property type="entry name" value="TPR"/>
    <property type="match status" value="6"/>
</dbReference>
<keyword evidence="2" id="KW-0963">Cytoplasm</keyword>
<evidence type="ECO:0000256" key="2">
    <source>
        <dbReference type="ARBA" id="ARBA00022490"/>
    </source>
</evidence>
<proteinExistence type="inferred from homology"/>
<dbReference type="CDD" id="cd16917">
    <property type="entry name" value="HATPase_UhpB-NarQ-NarX-like"/>
    <property type="match status" value="1"/>
</dbReference>
<dbReference type="Pfam" id="PF13181">
    <property type="entry name" value="TPR_8"/>
    <property type="match status" value="3"/>
</dbReference>
<feature type="domain" description="Histidine kinase" evidence="8">
    <location>
        <begin position="431"/>
        <end position="609"/>
    </location>
</feature>
<reference evidence="9 10" key="1">
    <citation type="submission" date="2018-05" db="EMBL/GenBank/DDBJ databases">
        <title>Marinifilum breve JC075T sp. nov., a marine bacterium isolated from Yongle Blue Hole in the South China Sea.</title>
        <authorList>
            <person name="Fu T."/>
        </authorList>
    </citation>
    <scope>NUCLEOTIDE SEQUENCE [LARGE SCALE GENOMIC DNA]</scope>
    <source>
        <strain evidence="9 10">JC075</strain>
    </source>
</reference>
<dbReference type="PROSITE" id="PS50109">
    <property type="entry name" value="HIS_KIN"/>
    <property type="match status" value="1"/>
</dbReference>
<dbReference type="OrthoDB" id="9778366at2"/>
<feature type="repeat" description="TPR" evidence="6">
    <location>
        <begin position="236"/>
        <end position="269"/>
    </location>
</feature>
<dbReference type="InterPro" id="IPR019734">
    <property type="entry name" value="TPR_rpt"/>
</dbReference>
<feature type="repeat" description="TPR" evidence="6">
    <location>
        <begin position="78"/>
        <end position="111"/>
    </location>
</feature>
<dbReference type="RefSeq" id="WP_110361282.1">
    <property type="nucleotide sequence ID" value="NZ_QFLI01000005.1"/>
</dbReference>
<dbReference type="SUPFAM" id="SSF81901">
    <property type="entry name" value="HCP-like"/>
    <property type="match status" value="1"/>
</dbReference>
<evidence type="ECO:0000256" key="6">
    <source>
        <dbReference type="PROSITE-ProRule" id="PRU00339"/>
    </source>
</evidence>
<accession>A0A2V3ZZE2</accession>
<sequence length="609" mass="70187">MKQYLLPKFLFCKLIVCVFILFISKTLVAENKSDREEIIKLITLGIEQWKQHAYDSAYVYLLESERRATQAQDTQLVVVSLNNLGGLETSRSNYENSIEYFKKSLKYNSNTNSSKLNALLNISKAYRKMGDYKSALSNLHKNKEIAQSLQKDKELLRCYNEFGIIKKLQKNYEEALSYYQKSLRIGRILDYKKGIVGVLNNIGNVYKEQKNFSKALLYFNEALNLKLELGDKRYLSSAYLNVGEVQMKLNDFINAESSLKKALKYSRESNNKELEITSCFLLGEMFVYKNNFSQSKLFLQQAHEKAELIGALDLQKEVMLRMKNLYAAQNKGKEALAYYDRYISIKDSIFSMESMKSINEMEVRYQTREKDMEIKVLHVQNEAKANESFYMKIVLGVFLFSLLPIGFFVKQRQKTRILKERVAASNRECTKLGMELHDSISGSLTYLCRSMEKESVGESFVDQLRQVSDEVRGISHQLNMTAIANQEFRDALSDSLQLDHFPEDIDLKIYVPDGFEIDDYEKKINLIRIVQELKTNSLKHGNASSIVISFSRLQNKVRLDYSDNGMGFDLKEAKKGNGLINIQERVELLSGKLDWQTSPGNGVSFHLTV</sequence>
<keyword evidence="10" id="KW-1185">Reference proteome</keyword>
<dbReference type="InterPro" id="IPR051476">
    <property type="entry name" value="Bac_ResReg_Asp_Phosphatase"/>
</dbReference>
<dbReference type="Proteomes" id="UP000248079">
    <property type="component" value="Unassembled WGS sequence"/>
</dbReference>
<dbReference type="GO" id="GO:0005737">
    <property type="term" value="C:cytoplasm"/>
    <property type="evidence" value="ECO:0007669"/>
    <property type="project" value="UniProtKB-SubCell"/>
</dbReference>
<name>A0A2V3ZZE2_9BACT</name>
<evidence type="ECO:0000256" key="5">
    <source>
        <dbReference type="ARBA" id="ARBA00038253"/>
    </source>
</evidence>
<gene>
    <name evidence="9" type="ORF">DF185_13555</name>
</gene>
<dbReference type="InterPro" id="IPR003594">
    <property type="entry name" value="HATPase_dom"/>
</dbReference>
<evidence type="ECO:0000256" key="1">
    <source>
        <dbReference type="ARBA" id="ARBA00004496"/>
    </source>
</evidence>
<dbReference type="InterPro" id="IPR005467">
    <property type="entry name" value="His_kinase_dom"/>
</dbReference>
<dbReference type="EMBL" id="QFLI01000005">
    <property type="protein sequence ID" value="PXY00917.1"/>
    <property type="molecule type" value="Genomic_DNA"/>
</dbReference>
<keyword evidence="3" id="KW-0677">Repeat</keyword>
<dbReference type="SUPFAM" id="SSF55874">
    <property type="entry name" value="ATPase domain of HSP90 chaperone/DNA topoisomerase II/histidine kinase"/>
    <property type="match status" value="1"/>
</dbReference>
<evidence type="ECO:0000256" key="7">
    <source>
        <dbReference type="SAM" id="Phobius"/>
    </source>
</evidence>
<feature type="transmembrane region" description="Helical" evidence="7">
    <location>
        <begin position="389"/>
        <end position="409"/>
    </location>
</feature>
<keyword evidence="7" id="KW-0812">Transmembrane</keyword>
<dbReference type="Pfam" id="PF13424">
    <property type="entry name" value="TPR_12"/>
    <property type="match status" value="1"/>
</dbReference>
<dbReference type="AlphaFoldDB" id="A0A2V3ZZE2"/>
<comment type="caution">
    <text evidence="9">The sequence shown here is derived from an EMBL/GenBank/DDBJ whole genome shotgun (WGS) entry which is preliminary data.</text>
</comment>
<evidence type="ECO:0000313" key="9">
    <source>
        <dbReference type="EMBL" id="PXY00917.1"/>
    </source>
</evidence>
<feature type="repeat" description="TPR" evidence="6">
    <location>
        <begin position="196"/>
        <end position="229"/>
    </location>
</feature>
<evidence type="ECO:0000313" key="10">
    <source>
        <dbReference type="Proteomes" id="UP000248079"/>
    </source>
</evidence>
<dbReference type="Gene3D" id="3.30.565.10">
    <property type="entry name" value="Histidine kinase-like ATPase, C-terminal domain"/>
    <property type="match status" value="1"/>
</dbReference>
<dbReference type="InterPro" id="IPR011990">
    <property type="entry name" value="TPR-like_helical_dom_sf"/>
</dbReference>
<organism evidence="9 10">
    <name type="scientific">Marinifilum breve</name>
    <dbReference type="NCBI Taxonomy" id="2184082"/>
    <lineage>
        <taxon>Bacteria</taxon>
        <taxon>Pseudomonadati</taxon>
        <taxon>Bacteroidota</taxon>
        <taxon>Bacteroidia</taxon>
        <taxon>Marinilabiliales</taxon>
        <taxon>Marinifilaceae</taxon>
    </lineage>
</organism>
<evidence type="ECO:0000256" key="4">
    <source>
        <dbReference type="ARBA" id="ARBA00022803"/>
    </source>
</evidence>
<comment type="similarity">
    <text evidence="5">Belongs to the Rap family.</text>
</comment>
<protein>
    <recommendedName>
        <fullName evidence="8">Histidine kinase domain-containing protein</fullName>
    </recommendedName>
</protein>
<dbReference type="PANTHER" id="PTHR46630:SF1">
    <property type="entry name" value="TETRATRICOPEPTIDE REPEAT PROTEIN 29"/>
    <property type="match status" value="1"/>
</dbReference>
<evidence type="ECO:0000259" key="8">
    <source>
        <dbReference type="PROSITE" id="PS50109"/>
    </source>
</evidence>
<dbReference type="InterPro" id="IPR036890">
    <property type="entry name" value="HATPase_C_sf"/>
</dbReference>
<dbReference type="Pfam" id="PF02518">
    <property type="entry name" value="HATPase_c"/>
    <property type="match status" value="1"/>
</dbReference>
<evidence type="ECO:0000256" key="3">
    <source>
        <dbReference type="ARBA" id="ARBA00022737"/>
    </source>
</evidence>
<dbReference type="Gene3D" id="1.25.40.10">
    <property type="entry name" value="Tetratricopeptide repeat domain"/>
    <property type="match status" value="2"/>
</dbReference>